<feature type="transmembrane region" description="Helical" evidence="8">
    <location>
        <begin position="402"/>
        <end position="423"/>
    </location>
</feature>
<evidence type="ECO:0000256" key="8">
    <source>
        <dbReference type="SAM" id="Phobius"/>
    </source>
</evidence>
<feature type="domain" description="Citrate transporter-like" evidence="9">
    <location>
        <begin position="14"/>
        <end position="368"/>
    </location>
</feature>
<dbReference type="RefSeq" id="WP_354219138.1">
    <property type="nucleotide sequence ID" value="NZ_JBEPMX010000002.1"/>
</dbReference>
<keyword evidence="7 8" id="KW-0472">Membrane</keyword>
<evidence type="ECO:0000256" key="6">
    <source>
        <dbReference type="ARBA" id="ARBA00022989"/>
    </source>
</evidence>
<evidence type="ECO:0000256" key="2">
    <source>
        <dbReference type="ARBA" id="ARBA00009843"/>
    </source>
</evidence>
<gene>
    <name evidence="10" type="ORF">ABID56_000602</name>
</gene>
<dbReference type="InterPro" id="IPR000802">
    <property type="entry name" value="Arsenical_pump_ArsB"/>
</dbReference>
<feature type="transmembrane region" description="Helical" evidence="8">
    <location>
        <begin position="93"/>
        <end position="120"/>
    </location>
</feature>
<sequence>MEAVIAITVFIICYMFLLLEKINRALVALCGGALLILFGIFTVDEALTQYVDWSTIVLLFSMMVLITITQRTGVFEFLALWMIKRVGAKPKALFVWIAVLTAVGSALLDNVTTVLLFVPISLHMIRELALPAFPYLVMVVIASNIGGTATMIGDPPNIMIGQAVDHLTFMSFINHLAPVVIVIFVVITAFLYGLFRRSLNQSTQMSNRSIATIEPISVLKKTPLLYQSVTILILTIVAFMFHGVLHVELTTIALVSALLLLLLSEKDDMCDVVFSKIEWTTLFFFIGLFVLVGGLEQTGIIDHLAVMFIGLTEGESFASSFAILWSAGLLSGFLDNIPYVASMIQVLLELDEFGIQATDPMWWSLALGACLGGNSTLLGASANVVVAGIASTNGVKIPFIRYMLYGFTVVLISLVIASGYLIIRYF</sequence>
<keyword evidence="5 8" id="KW-0812">Transmembrane</keyword>
<evidence type="ECO:0000313" key="11">
    <source>
        <dbReference type="Proteomes" id="UP001549167"/>
    </source>
</evidence>
<feature type="transmembrane region" description="Helical" evidence="8">
    <location>
        <begin position="361"/>
        <end position="390"/>
    </location>
</feature>
<name>A0ABV2KSH0_9BACI</name>
<evidence type="ECO:0000256" key="3">
    <source>
        <dbReference type="ARBA" id="ARBA00022448"/>
    </source>
</evidence>
<accession>A0ABV2KSH0</accession>
<protein>
    <submittedName>
        <fullName evidence="10">Na+/H+ antiporter NhaD/arsenite permease-like protein</fullName>
    </submittedName>
</protein>
<feature type="transmembrane region" description="Helical" evidence="8">
    <location>
        <begin position="132"/>
        <end position="152"/>
    </location>
</feature>
<dbReference type="Proteomes" id="UP001549167">
    <property type="component" value="Unassembled WGS sequence"/>
</dbReference>
<keyword evidence="6 8" id="KW-1133">Transmembrane helix</keyword>
<feature type="transmembrane region" description="Helical" evidence="8">
    <location>
        <begin position="25"/>
        <end position="43"/>
    </location>
</feature>
<reference evidence="10 11" key="1">
    <citation type="submission" date="2024-06" db="EMBL/GenBank/DDBJ databases">
        <title>Genomic Encyclopedia of Type Strains, Phase IV (KMG-IV): sequencing the most valuable type-strain genomes for metagenomic binning, comparative biology and taxonomic classification.</title>
        <authorList>
            <person name="Goeker M."/>
        </authorList>
    </citation>
    <scope>NUCLEOTIDE SEQUENCE [LARGE SCALE GENOMIC DNA]</scope>
    <source>
        <strain evidence="10 11">DSM 23520</strain>
    </source>
</reference>
<comment type="similarity">
    <text evidence="2">Belongs to the CitM (TC 2.A.11) transporter family.</text>
</comment>
<dbReference type="Pfam" id="PF03600">
    <property type="entry name" value="CitMHS"/>
    <property type="match status" value="1"/>
</dbReference>
<evidence type="ECO:0000313" key="10">
    <source>
        <dbReference type="EMBL" id="MET3682521.1"/>
    </source>
</evidence>
<evidence type="ECO:0000256" key="1">
    <source>
        <dbReference type="ARBA" id="ARBA00004651"/>
    </source>
</evidence>
<dbReference type="PRINTS" id="PR00758">
    <property type="entry name" value="ARSENICPUMP"/>
</dbReference>
<comment type="subcellular location">
    <subcellularLocation>
        <location evidence="1">Cell membrane</location>
        <topology evidence="1">Multi-pass membrane protein</topology>
    </subcellularLocation>
</comment>
<dbReference type="CDD" id="cd01116">
    <property type="entry name" value="P_permease"/>
    <property type="match status" value="1"/>
</dbReference>
<dbReference type="InterPro" id="IPR004680">
    <property type="entry name" value="Cit_transptr-like_dom"/>
</dbReference>
<dbReference type="EMBL" id="JBEPMX010000002">
    <property type="protein sequence ID" value="MET3682521.1"/>
    <property type="molecule type" value="Genomic_DNA"/>
</dbReference>
<comment type="caution">
    <text evidence="10">The sequence shown here is derived from an EMBL/GenBank/DDBJ whole genome shotgun (WGS) entry which is preliminary data.</text>
</comment>
<evidence type="ECO:0000259" key="9">
    <source>
        <dbReference type="Pfam" id="PF03600"/>
    </source>
</evidence>
<evidence type="ECO:0000256" key="7">
    <source>
        <dbReference type="ARBA" id="ARBA00023136"/>
    </source>
</evidence>
<keyword evidence="4" id="KW-1003">Cell membrane</keyword>
<dbReference type="PANTHER" id="PTHR43568:SF1">
    <property type="entry name" value="P PROTEIN"/>
    <property type="match status" value="1"/>
</dbReference>
<feature type="transmembrane region" description="Helical" evidence="8">
    <location>
        <begin position="229"/>
        <end position="262"/>
    </location>
</feature>
<evidence type="ECO:0000256" key="5">
    <source>
        <dbReference type="ARBA" id="ARBA00022692"/>
    </source>
</evidence>
<proteinExistence type="inferred from homology"/>
<dbReference type="InterPro" id="IPR051475">
    <property type="entry name" value="Diverse_Ion_Transporter"/>
</dbReference>
<feature type="transmembrane region" description="Helical" evidence="8">
    <location>
        <begin position="172"/>
        <end position="195"/>
    </location>
</feature>
<dbReference type="PANTHER" id="PTHR43568">
    <property type="entry name" value="P PROTEIN"/>
    <property type="match status" value="1"/>
</dbReference>
<evidence type="ECO:0000256" key="4">
    <source>
        <dbReference type="ARBA" id="ARBA00022475"/>
    </source>
</evidence>
<keyword evidence="11" id="KW-1185">Reference proteome</keyword>
<feature type="transmembrane region" description="Helical" evidence="8">
    <location>
        <begin position="321"/>
        <end position="341"/>
    </location>
</feature>
<organism evidence="10 11">
    <name type="scientific">Alkalibacillus flavidus</name>
    <dbReference type="NCBI Taxonomy" id="546021"/>
    <lineage>
        <taxon>Bacteria</taxon>
        <taxon>Bacillati</taxon>
        <taxon>Bacillota</taxon>
        <taxon>Bacilli</taxon>
        <taxon>Bacillales</taxon>
        <taxon>Bacillaceae</taxon>
        <taxon>Alkalibacillus</taxon>
    </lineage>
</organism>
<keyword evidence="3" id="KW-0813">Transport</keyword>
<feature type="transmembrane region" description="Helical" evidence="8">
    <location>
        <begin position="282"/>
        <end position="309"/>
    </location>
</feature>
<feature type="transmembrane region" description="Helical" evidence="8">
    <location>
        <begin position="55"/>
        <end position="81"/>
    </location>
</feature>